<dbReference type="Proteomes" id="UP001153555">
    <property type="component" value="Unassembled WGS sequence"/>
</dbReference>
<evidence type="ECO:0000259" key="2">
    <source>
        <dbReference type="Pfam" id="PF14649"/>
    </source>
</evidence>
<dbReference type="InterPro" id="IPR028107">
    <property type="entry name" value="Spatacsin_C_dom"/>
</dbReference>
<feature type="compositionally biased region" description="Low complexity" evidence="1">
    <location>
        <begin position="2583"/>
        <end position="2596"/>
    </location>
</feature>
<sequence length="3251" mass="362474">MRRPTTEDCRDIPLGSRLRILPRSDERRCDGQQRQWRVYVEKKKKKTEGNFIFFIDENGHLNVAVSEFSMDLNCCPDEDGLPVLQLRKWGPSDFPYNLSDYREGFISPTRKSVLLLSYDSEALLIPLDKGQSMNNEDPQVTSKRTSIDPYESSMPSVSDSRENIFRVSEYLDLDNDAGNTAPTSSSRCKDAFISDVCSVAWGLCGDSCDQHDESSFRELLFVSGKDGLVVHAFSPSNESSETTKLAQTNDVGKGTWVEWGPSAAVTHVLGVHDESKSYMDASGESVKTSQLKAAVDGPSESQKIWMRTFLTEAETVISGNDVCTGFPKWPSFSRDSIVSFRIFDRDSQLSDHRIKVIGPKTSEPDVDVSLSNTEVENDGMGHAERCLYNCVKVFSNDSYQLVGFALAMINPRPVNILNVDGDNCSKVLVSVARIVSWGMQWVYTIKVDEDIVGGPFEWLDFAFSHRFLICLSASGLIALYGATNGEYIASFDVLSNIGPALKVDTDVPNEKSSHQLRSLDCKRRFTRLFTFPYSSLIGGMDECGVIHVIDSGNHVPADHSLFENILPYEYCPELGLLARWVVGGTDIGYQRVLLNKSSPHDLARLQVQDEKSYDSGRLARKENQRHENIDFKDWRNQERSYITTQYDAIQIMDQKKLVFSNFPSCLTRKVFLPLYRYREDDIICCSPFGVTRLTRKHGCEKKSCQVVHSNLQLDFIVNDEKNYITQGSETSTNEAVGCNFHGFLYLLTEKGLSVVIPSISVPSDSFPVEAIVYGIPKCTSSLKSGAGNLLGIDRIKRAWSPLKVEVLDRTLLYEGPEVAEKLCLENGWDLRISRIRRLQLALFYLEFDEIENSLEMLMGVNLAVEGILRLLFAATYLMYNKVSGDTEVSAASRLLALATGYAIRVMRKCGLLQHKKAAVHPWNVMGNEGFPLLLELTDKEHNKEEFSRILKEMAQLLVVIRSLQGKLNAKFKLPGQQLTDNAGPQNLVSGELSEDGPKDPFVLEDTPFDTSDHREIALPASGTELCNAENLALVPADSSDETPGFDNFDRTILVSEGNAFGKTAFRVESSKDMMTRWALDNMDIKTVVKDALLSGRLPLAVLRLHLHHLSLAPGTESHDTFNDVRIAGRAIAYDLFVKGEVGLAITTLQKLGEDVETTLKQLVFGTVRRSLRVQIVEEMKKYAYLGPHELKILDVVSLIERVYPCNNFFSALATRRKALNIVTNKDDAGKISLRLFHPLFDNLSILCGEIDGVVLGSWKTIDEHSVAPEADDDTSHAAYWTAAAVWSDAWDQKVIDRILLDQPLLMGVNVLWESQLEYHVCHNDWLEVSKLLEVIPLYALSHGSLRISLDDIEPATSIEHGQELPGYNKYTGFLEELDGVFFNVPRIRFFRFSANKACSEWLKMLLEQRLAKEFIFLVEYWKGTSEIVPLLARSGFMIDKHDQSLLDGADDSSSSSLLVIDDTSMNPQTVEALHKVVIHFCAQYNLLNLLDIYLDHHKLAIDHNSLSFLLDAAGDNEWAKCLLLLRIKGKEYDASFSNARAVASRNLIPGNKLTVLETDDIIQAVDDIAEGAGEMAALATLMYAPNPLQECLSSGSVKRHCSSAQCTLENLRPALQRFPTLWNTLVAACFGQDPLGSKLSFKAKTSGYSDLLEYLDWREGVFFSSVRDTSILQMIPCWFPKAVRRLVQLYVQGPIGWQSLAESETEELSMLRDIYYVVNSSGHAQISATSWEAAVQKHIEEELYASSLEGAEVGLEHHLHRGRALAALDHLLSARVVKLKSNNKNSWQSETQPSGQTNIQLDVQNLLGPITESEESLLSPVIPLAIEHFDDSVLVASCAFLLELCGLSAALLRIDISALRRISSFYKSSDNILYSQLSPRGSTFYATPVEVDVTKNLARALADDYLHKGSSKMVQNGEGDNTTSNQPSRALLLVLHHLEKVSLPLPSSGATCGSWLASGNGDGADLRSQQKIISQQWQLVTTFCQMHNIPLTTKYLTVLARDNDWVGFLSEAQAGKYPFETVIQVASKEFSDPRLKIHILTVLRSMQSRKKISSLNVDTAERGVGTIMPDENLYIPVELFGIIAECEKEERPGEALLLKAKNYSWSILAMIASCFPDVSPLSCLTVWLEITAARETSAIRVNDIASRISKNVGAAVEATNSLPASARTITLHYNRKNSKRRRLSEPSSTDSLASQSSDGSVISNIQGVISEDTEKLGYEDTKCSTDSDNIANALSRMVAVLCEQHLFLPLLQAFEIFLPSCLLLPFIRALQAFSQMRLSEASAHLGSFASRIKEETSHTQPNWEREEKVGNSWTISTAVKASDAMLLKCPSPYEKRCLLRLLAATDFGDGGSTSARYGQLCWKIDMAEPSLRSDECPLLGNETLDDASLLDELEKNGYWEQARSWAKQLEASGEPCWKSAANHVTEMQAEAMVAEWKEYLWDVPEERAALWSHCQTLFIRYSFPALLAGQFFLKHAEAAEKDIPARELHEILLLALQWLSGMITQSNPLYPLHHLREIETRVWLLAVESEAQVKNEGEDSVTYPTRDSGATKGLNLIDSTASIVTKMDDHINALRLKNDRDNSQTPTRTTATSDSTFMSTKTKRRAKGFGSSRKPLTDSADIKYGSESIPVILRDDSLSLDGNFRIDASLSRWEERVEPAELERAVLSLLDFGQITAARQLQNKLSPDITSAEFSLVDAALKLAALSTPKNTVHVSMLDNEVRSVLKSYNLLTEGWVIDPVKVLEGLSTILVEGSGRGLCKRIISVVKAANMLGLTFSEAFEKQPIELLQLLSLKAQDSFEEANHLVRSHSIPAASIAQILAESFLKGLLAAHRGGYMDSQKEEGPAPLLWRFSDFLKWAELCPSDSEIGHALMRLVITGQEIPHACEVELLILSHHFYKLSSCLDGVDVLVALSATRVEAYVWEGDFSCLARLITGVGNFHALDFILGILIENGQLDLLLQKYSAAADANSGTAEAVRGFRMAVLTSLKQFNPNDLDAFAMVYNHFDMKHETAALLELRATQSSRRWFLRHDRDHNEDLLDSMRHFIEAAEAHSSIDAGNKTRRACAQASLVSLQIRMPDTRWLDLSETNARRTLVEQSRFQEALIVAEAYGLNQPSEWALVLWDQMLNPELTERFVAEFVAVLPLQPSMLLELARFYRSEMQARGDQSQFSVWLTGGGLPGDWAKYLSRSFRCLLRRTRDIRLRLHLAVTATGFDDVVEGCNRELDKVPESAGPLILRKGHGGAYLPLM</sequence>
<dbReference type="Pfam" id="PF14649">
    <property type="entry name" value="Spatacsin_C"/>
    <property type="match status" value="1"/>
</dbReference>
<feature type="region of interest" description="Disordered" evidence="1">
    <location>
        <begin position="2575"/>
        <end position="2615"/>
    </location>
</feature>
<organism evidence="3 4">
    <name type="scientific">Striga hermonthica</name>
    <name type="common">Purple witchweed</name>
    <name type="synonym">Buchnera hermonthica</name>
    <dbReference type="NCBI Taxonomy" id="68872"/>
    <lineage>
        <taxon>Eukaryota</taxon>
        <taxon>Viridiplantae</taxon>
        <taxon>Streptophyta</taxon>
        <taxon>Embryophyta</taxon>
        <taxon>Tracheophyta</taxon>
        <taxon>Spermatophyta</taxon>
        <taxon>Magnoliopsida</taxon>
        <taxon>eudicotyledons</taxon>
        <taxon>Gunneridae</taxon>
        <taxon>Pentapetalae</taxon>
        <taxon>asterids</taxon>
        <taxon>lamiids</taxon>
        <taxon>Lamiales</taxon>
        <taxon>Orobanchaceae</taxon>
        <taxon>Buchnereae</taxon>
        <taxon>Striga</taxon>
    </lineage>
</organism>
<dbReference type="PANTHER" id="PTHR13650:SF0">
    <property type="entry name" value="SPATACSIN"/>
    <property type="match status" value="1"/>
</dbReference>
<comment type="caution">
    <text evidence="3">The sequence shown here is derived from an EMBL/GenBank/DDBJ whole genome shotgun (WGS) entry which is preliminary data.</text>
</comment>
<gene>
    <name evidence="3" type="ORF">SHERM_05763</name>
</gene>
<accession>A0A9N7RPB4</accession>
<protein>
    <recommendedName>
        <fullName evidence="2">Spatacsin C-terminal domain-containing protein</fullName>
    </recommendedName>
</protein>
<feature type="region of interest" description="Disordered" evidence="1">
    <location>
        <begin position="129"/>
        <end position="158"/>
    </location>
</feature>
<feature type="compositionally biased region" description="Polar residues" evidence="1">
    <location>
        <begin position="131"/>
        <end position="144"/>
    </location>
</feature>
<dbReference type="PANTHER" id="PTHR13650">
    <property type="entry name" value="SPATACSIN"/>
    <property type="match status" value="1"/>
</dbReference>
<feature type="region of interest" description="Disordered" evidence="1">
    <location>
        <begin position="2176"/>
        <end position="2199"/>
    </location>
</feature>
<feature type="compositionally biased region" description="Low complexity" evidence="1">
    <location>
        <begin position="2187"/>
        <end position="2199"/>
    </location>
</feature>
<evidence type="ECO:0000256" key="1">
    <source>
        <dbReference type="SAM" id="MobiDB-lite"/>
    </source>
</evidence>
<dbReference type="OrthoDB" id="2018754at2759"/>
<dbReference type="InterPro" id="IPR028103">
    <property type="entry name" value="Spatacsin"/>
</dbReference>
<dbReference type="GO" id="GO:0005737">
    <property type="term" value="C:cytoplasm"/>
    <property type="evidence" value="ECO:0007669"/>
    <property type="project" value="TreeGrafter"/>
</dbReference>
<proteinExistence type="predicted"/>
<evidence type="ECO:0000313" key="4">
    <source>
        <dbReference type="Proteomes" id="UP001153555"/>
    </source>
</evidence>
<evidence type="ECO:0000313" key="3">
    <source>
        <dbReference type="EMBL" id="CAA0839194.1"/>
    </source>
</evidence>
<keyword evidence="4" id="KW-1185">Reference proteome</keyword>
<reference evidence="3" key="1">
    <citation type="submission" date="2019-12" db="EMBL/GenBank/DDBJ databases">
        <authorList>
            <person name="Scholes J."/>
        </authorList>
    </citation>
    <scope>NUCLEOTIDE SEQUENCE</scope>
</reference>
<name>A0A9N7RPB4_STRHE</name>
<feature type="domain" description="Spatacsin C-terminal" evidence="2">
    <location>
        <begin position="2869"/>
        <end position="3160"/>
    </location>
</feature>
<dbReference type="EMBL" id="CACSLK010031421">
    <property type="protein sequence ID" value="CAA0839194.1"/>
    <property type="molecule type" value="Genomic_DNA"/>
</dbReference>